<dbReference type="InterPro" id="IPR008780">
    <property type="entry name" value="Plasmodium_Vir"/>
</dbReference>
<keyword evidence="5" id="KW-1185">Reference proteome</keyword>
<organism evidence="2 5">
    <name type="scientific">Plasmodium ovale wallikeri</name>
    <dbReference type="NCBI Taxonomy" id="864142"/>
    <lineage>
        <taxon>Eukaryota</taxon>
        <taxon>Sar</taxon>
        <taxon>Alveolata</taxon>
        <taxon>Apicomplexa</taxon>
        <taxon>Aconoidasida</taxon>
        <taxon>Haemosporida</taxon>
        <taxon>Plasmodiidae</taxon>
        <taxon>Plasmodium</taxon>
        <taxon>Plasmodium (Plasmodium)</taxon>
    </lineage>
</organism>
<dbReference type="EMBL" id="FLRD01000596">
    <property type="protein sequence ID" value="SBT55162.1"/>
    <property type="molecule type" value="Genomic_DNA"/>
</dbReference>
<accession>A0A1A9AGC6</accession>
<sequence length="670" mass="79349">MDENHESLKEEIKKDSNLRLIHTKLTNIINNVNTIYETCSKLNKRPATEISLIDNKLKLSWEEVLSELKQPIPNDNTRCYYLLYWMYGKIVECKSNNYCASCLYSIFDLFWKSSKCCDEIEENDNKGCNRKFVKEYNVNVLKNRIELYQFLEFYDNIKHKLKNGDTSKKKLFCKYINDIFSIYRSMSHEDEKLMFKKYEKELKLFNDTFNNGNELSELERECDNLNLSKKFHIEKTIEESLSQDSDVIFRPVTDNFYEHANSAPKEMDEILKDTPSYILYKEFDEQVKDNEISSSCDIFDKVEGDYKNDSKKICNQIVRNLKNLNTITSEIKPNKRCLHLKNWVYGKIWKMFIDKKDYKYVKSVIIKFMELQNNTVRKDKKHFCHYYFIFKDITELNAKKEEKDLHDYFENYSIIENNISSNTVDKEKYIKYLEYIIRLYKRRKEYWDCCDNWSGVDPLCQHYFKCDEQYDPHDLVAILNGTNKEDIKKKYKKGPVVLIGDEKPPENTNEKDLMRIGYGRCAKVYDPENPKNVFGLRCDYKASSEHYKNFVSELPNGKKKVTEGSTLGAESLPPSINISGGTEKAAETETNPVYFKIATSSGLVLGIVSIFFLYYKFTPFGSLFSIRDRKQNRFEDDFHEEFMQQLSLPTSEYADIIPHNRRIQLAYQRA</sequence>
<evidence type="ECO:0000256" key="1">
    <source>
        <dbReference type="SAM" id="Phobius"/>
    </source>
</evidence>
<evidence type="ECO:0000313" key="2">
    <source>
        <dbReference type="EMBL" id="SBT55162.1"/>
    </source>
</evidence>
<reference evidence="4 5" key="1">
    <citation type="submission" date="2016-05" db="EMBL/GenBank/DDBJ databases">
        <authorList>
            <person name="Naeem Raeece"/>
        </authorList>
    </citation>
    <scope>NUCLEOTIDE SEQUENCE [LARGE SCALE GENOMIC DNA]</scope>
</reference>
<protein>
    <submittedName>
        <fullName evidence="2">PIR Superfamily Protein</fullName>
    </submittedName>
</protein>
<name>A0A1A9AGC6_PLAOA</name>
<evidence type="ECO:0000313" key="4">
    <source>
        <dbReference type="Proteomes" id="UP000078550"/>
    </source>
</evidence>
<proteinExistence type="predicted"/>
<dbReference type="Proteomes" id="UP000078555">
    <property type="component" value="Unassembled WGS sequence"/>
</dbReference>
<keyword evidence="1" id="KW-0812">Transmembrane</keyword>
<dbReference type="EMBL" id="FLRE01001327">
    <property type="protein sequence ID" value="SBT56311.1"/>
    <property type="molecule type" value="Genomic_DNA"/>
</dbReference>
<evidence type="ECO:0000313" key="5">
    <source>
        <dbReference type="Proteomes" id="UP000078555"/>
    </source>
</evidence>
<dbReference type="Pfam" id="PF05795">
    <property type="entry name" value="Plasmodium_Vir"/>
    <property type="match status" value="2"/>
</dbReference>
<dbReference type="AlphaFoldDB" id="A0A1A9AGC6"/>
<reference evidence="2" key="2">
    <citation type="submission" date="2016-05" db="EMBL/GenBank/DDBJ databases">
        <authorList>
            <person name="Lavstsen T."/>
            <person name="Jespersen J.S."/>
        </authorList>
    </citation>
    <scope>NUCLEOTIDE SEQUENCE [LARGE SCALE GENOMIC DNA]</scope>
</reference>
<dbReference type="Proteomes" id="UP000078550">
    <property type="component" value="Unassembled WGS sequence"/>
</dbReference>
<keyword evidence="1" id="KW-1133">Transmembrane helix</keyword>
<gene>
    <name evidence="2" type="ORF">POVWA1_068040</name>
    <name evidence="3" type="ORF">POVWA2_072920</name>
</gene>
<evidence type="ECO:0000313" key="3">
    <source>
        <dbReference type="EMBL" id="SBT56311.1"/>
    </source>
</evidence>
<keyword evidence="1" id="KW-0472">Membrane</keyword>
<feature type="transmembrane region" description="Helical" evidence="1">
    <location>
        <begin position="593"/>
        <end position="615"/>
    </location>
</feature>